<dbReference type="PANTHER" id="PTHR24026">
    <property type="entry name" value="FAT ATYPICAL CADHERIN-RELATED"/>
    <property type="match status" value="1"/>
</dbReference>
<protein>
    <submittedName>
        <fullName evidence="13">CA domain-containing protein</fullName>
    </submittedName>
</protein>
<keyword evidence="6" id="KW-1133">Transmembrane helix</keyword>
<dbReference type="InterPro" id="IPR002126">
    <property type="entry name" value="Cadherin-like_dom"/>
</dbReference>
<dbReference type="PRINTS" id="PR00205">
    <property type="entry name" value="CADHERIN"/>
</dbReference>
<evidence type="ECO:0000259" key="10">
    <source>
        <dbReference type="PROSITE" id="PS50268"/>
    </source>
</evidence>
<keyword evidence="2" id="KW-0812">Transmembrane</keyword>
<sequence>MVTDSNDQKPWFDRAVYVTKVFENVPIGHKVLQLSTRDMDIGHNGRVHYTLITPVDEFAVNDLGIIFTTSLLDREMIDRYNLLVQAIDSGWPPQSSVATVSVHILDVNDNPPR</sequence>
<evidence type="ECO:0000256" key="2">
    <source>
        <dbReference type="ARBA" id="ARBA00022692"/>
    </source>
</evidence>
<dbReference type="FunFam" id="2.60.40.60:FF:000015">
    <property type="entry name" value="FAT atypical cadherin 1"/>
    <property type="match status" value="1"/>
</dbReference>
<dbReference type="Proteomes" id="UP000270296">
    <property type="component" value="Unassembled WGS sequence"/>
</dbReference>
<dbReference type="CDD" id="cd11304">
    <property type="entry name" value="Cadherin_repeat"/>
    <property type="match status" value="1"/>
</dbReference>
<dbReference type="EMBL" id="UZAM01001382">
    <property type="protein sequence ID" value="VDO84220.1"/>
    <property type="molecule type" value="Genomic_DNA"/>
</dbReference>
<dbReference type="Gene3D" id="2.60.40.60">
    <property type="entry name" value="Cadherins"/>
    <property type="match status" value="1"/>
</dbReference>
<dbReference type="PANTHER" id="PTHR24026:SF136">
    <property type="entry name" value="PROTOCADHERIN-23"/>
    <property type="match status" value="1"/>
</dbReference>
<name>A0A183IA51_9BILA</name>
<dbReference type="WBParaSite" id="SBAD_0000051701-mRNA-1">
    <property type="protein sequence ID" value="SBAD_0000051701-mRNA-1"/>
    <property type="gene ID" value="SBAD_0000051701"/>
</dbReference>
<comment type="subcellular location">
    <subcellularLocation>
        <location evidence="1">Membrane</location>
    </subcellularLocation>
</comment>
<evidence type="ECO:0000256" key="6">
    <source>
        <dbReference type="ARBA" id="ARBA00022989"/>
    </source>
</evidence>
<proteinExistence type="predicted"/>
<evidence type="ECO:0000256" key="5">
    <source>
        <dbReference type="ARBA" id="ARBA00022889"/>
    </source>
</evidence>
<evidence type="ECO:0000313" key="13">
    <source>
        <dbReference type="WBParaSite" id="SBAD_0000051701-mRNA-1"/>
    </source>
</evidence>
<evidence type="ECO:0000256" key="9">
    <source>
        <dbReference type="PROSITE-ProRule" id="PRU00043"/>
    </source>
</evidence>
<dbReference type="SUPFAM" id="SSF49313">
    <property type="entry name" value="Cadherin-like"/>
    <property type="match status" value="1"/>
</dbReference>
<evidence type="ECO:0000256" key="8">
    <source>
        <dbReference type="ARBA" id="ARBA00023180"/>
    </source>
</evidence>
<keyword evidence="12" id="KW-1185">Reference proteome</keyword>
<dbReference type="SMART" id="SM00112">
    <property type="entry name" value="CA"/>
    <property type="match status" value="1"/>
</dbReference>
<evidence type="ECO:0000256" key="7">
    <source>
        <dbReference type="ARBA" id="ARBA00023136"/>
    </source>
</evidence>
<dbReference type="OrthoDB" id="26203at2759"/>
<evidence type="ECO:0000313" key="12">
    <source>
        <dbReference type="Proteomes" id="UP000270296"/>
    </source>
</evidence>
<keyword evidence="3" id="KW-0677">Repeat</keyword>
<gene>
    <name evidence="11" type="ORF">SBAD_LOCUS495</name>
</gene>
<dbReference type="GO" id="GO:0005509">
    <property type="term" value="F:calcium ion binding"/>
    <property type="evidence" value="ECO:0007669"/>
    <property type="project" value="UniProtKB-UniRule"/>
</dbReference>
<evidence type="ECO:0000313" key="11">
    <source>
        <dbReference type="EMBL" id="VDO84220.1"/>
    </source>
</evidence>
<accession>A0A183IA51</accession>
<dbReference type="PROSITE" id="PS50268">
    <property type="entry name" value="CADHERIN_2"/>
    <property type="match status" value="1"/>
</dbReference>
<dbReference type="InterPro" id="IPR015919">
    <property type="entry name" value="Cadherin-like_sf"/>
</dbReference>
<dbReference type="GO" id="GO:0005886">
    <property type="term" value="C:plasma membrane"/>
    <property type="evidence" value="ECO:0007669"/>
    <property type="project" value="InterPro"/>
</dbReference>
<keyword evidence="4 9" id="KW-0106">Calcium</keyword>
<reference evidence="13" key="1">
    <citation type="submission" date="2016-06" db="UniProtKB">
        <authorList>
            <consortium name="WormBaseParasite"/>
        </authorList>
    </citation>
    <scope>IDENTIFICATION</scope>
</reference>
<evidence type="ECO:0000256" key="4">
    <source>
        <dbReference type="ARBA" id="ARBA00022837"/>
    </source>
</evidence>
<keyword evidence="8" id="KW-0325">Glycoprotein</keyword>
<evidence type="ECO:0000256" key="3">
    <source>
        <dbReference type="ARBA" id="ARBA00022737"/>
    </source>
</evidence>
<feature type="domain" description="Cadherin" evidence="10">
    <location>
        <begin position="13"/>
        <end position="112"/>
    </location>
</feature>
<organism evidence="13">
    <name type="scientific">Soboliphyme baturini</name>
    <dbReference type="NCBI Taxonomy" id="241478"/>
    <lineage>
        <taxon>Eukaryota</taxon>
        <taxon>Metazoa</taxon>
        <taxon>Ecdysozoa</taxon>
        <taxon>Nematoda</taxon>
        <taxon>Enoplea</taxon>
        <taxon>Dorylaimia</taxon>
        <taxon>Dioctophymatida</taxon>
        <taxon>Dioctophymatoidea</taxon>
        <taxon>Soboliphymatidae</taxon>
        <taxon>Soboliphyme</taxon>
    </lineage>
</organism>
<reference evidence="11 12" key="2">
    <citation type="submission" date="2018-11" db="EMBL/GenBank/DDBJ databases">
        <authorList>
            <consortium name="Pathogen Informatics"/>
        </authorList>
    </citation>
    <scope>NUCLEOTIDE SEQUENCE [LARGE SCALE GENOMIC DNA]</scope>
</reference>
<dbReference type="Pfam" id="PF00028">
    <property type="entry name" value="Cadherin"/>
    <property type="match status" value="1"/>
</dbReference>
<dbReference type="InterPro" id="IPR020894">
    <property type="entry name" value="Cadherin_CS"/>
</dbReference>
<keyword evidence="5" id="KW-0130">Cell adhesion</keyword>
<evidence type="ECO:0000256" key="1">
    <source>
        <dbReference type="ARBA" id="ARBA00004370"/>
    </source>
</evidence>
<dbReference type="AlphaFoldDB" id="A0A183IA51"/>
<dbReference type="GO" id="GO:0007156">
    <property type="term" value="P:homophilic cell adhesion via plasma membrane adhesion molecules"/>
    <property type="evidence" value="ECO:0007669"/>
    <property type="project" value="InterPro"/>
</dbReference>
<keyword evidence="7" id="KW-0472">Membrane</keyword>
<dbReference type="PROSITE" id="PS00232">
    <property type="entry name" value="CADHERIN_1"/>
    <property type="match status" value="1"/>
</dbReference>